<dbReference type="OrthoDB" id="5793213at2"/>
<dbReference type="InterPro" id="IPR002035">
    <property type="entry name" value="VWF_A"/>
</dbReference>
<dbReference type="PANTHER" id="PTHR35023">
    <property type="entry name" value="CHELATASE-RELATED"/>
    <property type="match status" value="1"/>
</dbReference>
<proteinExistence type="predicted"/>
<name>A0A1N6K348_9BURK</name>
<evidence type="ECO:0000313" key="3">
    <source>
        <dbReference type="Proteomes" id="UP000184693"/>
    </source>
</evidence>
<dbReference type="AlphaFoldDB" id="A0A1N6K348"/>
<dbReference type="SUPFAM" id="SSF53300">
    <property type="entry name" value="vWA-like"/>
    <property type="match status" value="1"/>
</dbReference>
<dbReference type="Proteomes" id="UP000184693">
    <property type="component" value="Unassembled WGS sequence"/>
</dbReference>
<evidence type="ECO:0000313" key="2">
    <source>
        <dbReference type="EMBL" id="SIO50970.1"/>
    </source>
</evidence>
<gene>
    <name evidence="2" type="ORF">SAMN05444168_5889</name>
</gene>
<dbReference type="EMBL" id="FSRM01000002">
    <property type="protein sequence ID" value="SIO50970.1"/>
    <property type="molecule type" value="Genomic_DNA"/>
</dbReference>
<evidence type="ECO:0000259" key="1">
    <source>
        <dbReference type="Pfam" id="PF13519"/>
    </source>
</evidence>
<protein>
    <submittedName>
        <fullName evidence="2">Magnesium chelatase subunit ChlD-like protein</fullName>
    </submittedName>
</protein>
<dbReference type="InterPro" id="IPR052989">
    <property type="entry name" value="Mg-chelatase_DI-like"/>
</dbReference>
<reference evidence="2 3" key="1">
    <citation type="submission" date="2016-11" db="EMBL/GenBank/DDBJ databases">
        <authorList>
            <person name="Jaros S."/>
            <person name="Januszkiewicz K."/>
            <person name="Wedrychowicz H."/>
        </authorList>
    </citation>
    <scope>NUCLEOTIDE SEQUENCE [LARGE SCALE GENOMIC DNA]</scope>
    <source>
        <strain evidence="2 3">GAS86</strain>
    </source>
</reference>
<dbReference type="PANTHER" id="PTHR35023:SF1">
    <property type="entry name" value="MG-PROTOPORPHYRIN IX CHELATASE"/>
    <property type="match status" value="1"/>
</dbReference>
<dbReference type="Gene3D" id="3.40.50.410">
    <property type="entry name" value="von Willebrand factor, type A domain"/>
    <property type="match status" value="1"/>
</dbReference>
<dbReference type="InterPro" id="IPR036465">
    <property type="entry name" value="vWFA_dom_sf"/>
</dbReference>
<dbReference type="RefSeq" id="WP_074267803.1">
    <property type="nucleotide sequence ID" value="NZ_FSRM01000002.1"/>
</dbReference>
<dbReference type="Pfam" id="PF13519">
    <property type="entry name" value="VWA_2"/>
    <property type="match status" value="1"/>
</dbReference>
<organism evidence="2 3">
    <name type="scientific">Paraburkholderia phenazinium</name>
    <dbReference type="NCBI Taxonomy" id="60549"/>
    <lineage>
        <taxon>Bacteria</taxon>
        <taxon>Pseudomonadati</taxon>
        <taxon>Pseudomonadota</taxon>
        <taxon>Betaproteobacteria</taxon>
        <taxon>Burkholderiales</taxon>
        <taxon>Burkholderiaceae</taxon>
        <taxon>Paraburkholderia</taxon>
    </lineage>
</organism>
<feature type="domain" description="VWFA" evidence="1">
    <location>
        <begin position="41"/>
        <end position="145"/>
    </location>
</feature>
<sequence>MRGVRRIAWPATFASKGAARLQTQHLRFRPERSGQKALHCFLLDCSGSMLGGRRLALAKGVLASLFDRIGQARDEAALICFSGTRAERRFGPAVPRWWNERWLRPLGGGGGTPLSSGVRSARQLLASAATGQVTRQRCLWILTDGRSVDQPPFPAEADSIVLVDFETGPLRLARCKALAESWGALYLRPEDLLGQD</sequence>
<accession>A0A1N6K348</accession>